<accession>A0A9E4NHG9</accession>
<reference evidence="1" key="1">
    <citation type="journal article" date="2021" name="Proc. Natl. Acad. Sci. U.S.A.">
        <title>Global biogeography of chemosynthetic symbionts reveals both localized and globally distributed symbiont groups. .</title>
        <authorList>
            <person name="Osvatic J.T."/>
            <person name="Wilkins L.G.E."/>
            <person name="Leibrecht L."/>
            <person name="Leray M."/>
            <person name="Zauner S."/>
            <person name="Polzin J."/>
            <person name="Camacho Y."/>
            <person name="Gros O."/>
            <person name="van Gils J.A."/>
            <person name="Eisen J.A."/>
            <person name="Petersen J.M."/>
            <person name="Yuen B."/>
        </authorList>
    </citation>
    <scope>NUCLEOTIDE SEQUENCE</scope>
    <source>
        <strain evidence="1">MAGclacostrist055</strain>
    </source>
</reference>
<dbReference type="Pfam" id="PF07813">
    <property type="entry name" value="LTXXQ"/>
    <property type="match status" value="1"/>
</dbReference>
<protein>
    <submittedName>
        <fullName evidence="1">Spy/CpxP family protein refolding chaperone</fullName>
    </submittedName>
</protein>
<comment type="caution">
    <text evidence="1">The sequence shown here is derived from an EMBL/GenBank/DDBJ whole genome shotgun (WGS) entry which is preliminary data.</text>
</comment>
<proteinExistence type="predicted"/>
<organism evidence="1 2">
    <name type="scientific">Candidatus Thiodiazotropha taylori</name>
    <dbReference type="NCBI Taxonomy" id="2792791"/>
    <lineage>
        <taxon>Bacteria</taxon>
        <taxon>Pseudomonadati</taxon>
        <taxon>Pseudomonadota</taxon>
        <taxon>Gammaproteobacteria</taxon>
        <taxon>Chromatiales</taxon>
        <taxon>Sedimenticolaceae</taxon>
        <taxon>Candidatus Thiodiazotropha</taxon>
    </lineage>
</organism>
<dbReference type="EMBL" id="JAEPCR010000014">
    <property type="protein sequence ID" value="MCG7977343.1"/>
    <property type="molecule type" value="Genomic_DNA"/>
</dbReference>
<sequence length="163" mass="17444">MKQSTKHIVTLVGAAALIVGAGSIAFAHGYGPGYGQGWGGHHGMMGGPVGSRGMGMMMGGYTAGNADQQLTNLRSSLGITTDQETAWNRYADAVEGRAGLMQSHRQQMFSSGPVSPDQRQNFHQQGLEQMQQVSAARQELFNVLTPKQRAMADTYTGWPCAVR</sequence>
<dbReference type="AlphaFoldDB" id="A0A9E4NHG9"/>
<dbReference type="InterPro" id="IPR012899">
    <property type="entry name" value="LTXXQ"/>
</dbReference>
<dbReference type="Proteomes" id="UP000886674">
    <property type="component" value="Unassembled WGS sequence"/>
</dbReference>
<evidence type="ECO:0000313" key="1">
    <source>
        <dbReference type="EMBL" id="MCG7977343.1"/>
    </source>
</evidence>
<dbReference type="GO" id="GO:0042597">
    <property type="term" value="C:periplasmic space"/>
    <property type="evidence" value="ECO:0007669"/>
    <property type="project" value="InterPro"/>
</dbReference>
<gene>
    <name evidence="1" type="ORF">JAY77_04225</name>
</gene>
<name>A0A9E4NHG9_9GAMM</name>
<evidence type="ECO:0000313" key="2">
    <source>
        <dbReference type="Proteomes" id="UP000886674"/>
    </source>
</evidence>